<dbReference type="Pfam" id="PF01432">
    <property type="entry name" value="Peptidase_M3"/>
    <property type="match status" value="1"/>
</dbReference>
<comment type="similarity">
    <text evidence="6">Belongs to the peptidase M3 family.</text>
</comment>
<proteinExistence type="inferred from homology"/>
<reference evidence="8 9" key="1">
    <citation type="submission" date="2012-04" db="EMBL/GenBank/DDBJ databases">
        <title>The Genome Sequence of Bartonella quintana JK 68.</title>
        <authorList>
            <consortium name="The Broad Institute Genome Sequencing Platform"/>
            <consortium name="The Broad Institute Genome Sequencing Center for Infectious Disease"/>
            <person name="Feldgarden M."/>
            <person name="Kirby J."/>
            <person name="Kosoy M."/>
            <person name="Birtles R."/>
            <person name="Probert W.S."/>
            <person name="Chiaraviglio L."/>
            <person name="Walker B."/>
            <person name="Young S.K."/>
            <person name="Zeng Q."/>
            <person name="Gargeya S."/>
            <person name="Fitzgerald M."/>
            <person name="Haas B."/>
            <person name="Abouelleil A."/>
            <person name="Alvarado L."/>
            <person name="Arachchi H.M."/>
            <person name="Berlin A.M."/>
            <person name="Chapman S.B."/>
            <person name="Goldberg J."/>
            <person name="Griggs A."/>
            <person name="Gujja S."/>
            <person name="Hansen M."/>
            <person name="Howarth C."/>
            <person name="Imamovic A."/>
            <person name="Larimer J."/>
            <person name="McCowen C."/>
            <person name="Montmayeur A."/>
            <person name="Murphy C."/>
            <person name="Neiman D."/>
            <person name="Pearson M."/>
            <person name="Priest M."/>
            <person name="Roberts A."/>
            <person name="Saif S."/>
            <person name="Shea T."/>
            <person name="Sisk P."/>
            <person name="Sykes S."/>
            <person name="Wortman J."/>
            <person name="Nusbaum C."/>
            <person name="Birren B."/>
        </authorList>
    </citation>
    <scope>NUCLEOTIDE SEQUENCE [LARGE SCALE GENOMIC DNA]</scope>
    <source>
        <strain evidence="8 9">JK 68</strain>
    </source>
</reference>
<dbReference type="SUPFAM" id="SSF55486">
    <property type="entry name" value="Metalloproteases ('zincins'), catalytic domain"/>
    <property type="match status" value="1"/>
</dbReference>
<evidence type="ECO:0000256" key="6">
    <source>
        <dbReference type="RuleBase" id="RU003435"/>
    </source>
</evidence>
<evidence type="ECO:0000313" key="8">
    <source>
        <dbReference type="EMBL" id="KEC66278.1"/>
    </source>
</evidence>
<accession>A0ABR4SRH7</accession>
<dbReference type="Proteomes" id="UP000027143">
    <property type="component" value="Unassembled WGS sequence"/>
</dbReference>
<evidence type="ECO:0000313" key="9">
    <source>
        <dbReference type="Proteomes" id="UP000027143"/>
    </source>
</evidence>
<organism evidence="8 9">
    <name type="scientific">Bartonella quintana JK 68</name>
    <dbReference type="NCBI Taxonomy" id="1134503"/>
    <lineage>
        <taxon>Bacteria</taxon>
        <taxon>Pseudomonadati</taxon>
        <taxon>Pseudomonadota</taxon>
        <taxon>Alphaproteobacteria</taxon>
        <taxon>Hyphomicrobiales</taxon>
        <taxon>Bartonellaceae</taxon>
        <taxon>Bartonella</taxon>
    </lineage>
</organism>
<evidence type="ECO:0000256" key="2">
    <source>
        <dbReference type="ARBA" id="ARBA00022723"/>
    </source>
</evidence>
<evidence type="ECO:0000259" key="7">
    <source>
        <dbReference type="Pfam" id="PF01432"/>
    </source>
</evidence>
<evidence type="ECO:0000256" key="1">
    <source>
        <dbReference type="ARBA" id="ARBA00022670"/>
    </source>
</evidence>
<comment type="caution">
    <text evidence="8">The sequence shown here is derived from an EMBL/GenBank/DDBJ whole genome shotgun (WGS) entry which is preliminary data.</text>
</comment>
<name>A0ABR4SRH7_BARQI</name>
<feature type="domain" description="Peptidase M3A/M3B catalytic" evidence="7">
    <location>
        <begin position="2"/>
        <end position="63"/>
    </location>
</feature>
<evidence type="ECO:0000256" key="4">
    <source>
        <dbReference type="ARBA" id="ARBA00022833"/>
    </source>
</evidence>
<evidence type="ECO:0000256" key="5">
    <source>
        <dbReference type="ARBA" id="ARBA00023049"/>
    </source>
</evidence>
<keyword evidence="4 6" id="KW-0862">Zinc</keyword>
<keyword evidence="1 6" id="KW-0645">Protease</keyword>
<keyword evidence="9" id="KW-1185">Reference proteome</keyword>
<dbReference type="InterPro" id="IPR001567">
    <property type="entry name" value="Pept_M3A_M3B_dom"/>
</dbReference>
<protein>
    <recommendedName>
        <fullName evidence="7">Peptidase M3A/M3B catalytic domain-containing protein</fullName>
    </recommendedName>
</protein>
<dbReference type="PANTHER" id="PTHR43660">
    <property type="entry name" value="DIPEPTIDYL CARBOXYPEPTIDASE"/>
    <property type="match status" value="1"/>
</dbReference>
<dbReference type="InterPro" id="IPR045090">
    <property type="entry name" value="Pept_M3A_M3B"/>
</dbReference>
<sequence>MAEKLFRISFEEKNAVVFLHPDARLWEIKKSDGSLLGHFIGDYFTRSSKQSGAWMSRLQSQHKLDGGQKPIL</sequence>
<dbReference type="EMBL" id="AHPD01000007">
    <property type="protein sequence ID" value="KEC66278.1"/>
    <property type="molecule type" value="Genomic_DNA"/>
</dbReference>
<comment type="cofactor">
    <cofactor evidence="6">
        <name>Zn(2+)</name>
        <dbReference type="ChEBI" id="CHEBI:29105"/>
    </cofactor>
    <text evidence="6">Binds 1 zinc ion.</text>
</comment>
<evidence type="ECO:0000256" key="3">
    <source>
        <dbReference type="ARBA" id="ARBA00022801"/>
    </source>
</evidence>
<dbReference type="Gene3D" id="1.10.1370.40">
    <property type="match status" value="1"/>
</dbReference>
<keyword evidence="5 6" id="KW-0482">Metalloprotease</keyword>
<dbReference type="PANTHER" id="PTHR43660:SF1">
    <property type="entry name" value="DIPEPTIDYL CARBOXYPEPTIDASE"/>
    <property type="match status" value="1"/>
</dbReference>
<keyword evidence="3 6" id="KW-0378">Hydrolase</keyword>
<keyword evidence="2 6" id="KW-0479">Metal-binding</keyword>
<gene>
    <name evidence="8" type="ORF">O7U_00809</name>
</gene>